<dbReference type="Proteomes" id="UP000198688">
    <property type="component" value="Chromosome I"/>
</dbReference>
<sequence>MIVRREFPSDIDAIRAVTAAAFTRPAVTDLDEVGIEPVEAALVDRLPAFSLVAVDDGEVVGHVVCTRGRVGERAALGLGPLRGAAAGRCP</sequence>
<dbReference type="Gene3D" id="3.40.630.30">
    <property type="match status" value="1"/>
</dbReference>
<organism evidence="1 2">
    <name type="scientific">Actinoplanes derwentensis</name>
    <dbReference type="NCBI Taxonomy" id="113562"/>
    <lineage>
        <taxon>Bacteria</taxon>
        <taxon>Bacillati</taxon>
        <taxon>Actinomycetota</taxon>
        <taxon>Actinomycetes</taxon>
        <taxon>Micromonosporales</taxon>
        <taxon>Micromonosporaceae</taxon>
        <taxon>Actinoplanes</taxon>
    </lineage>
</organism>
<proteinExistence type="predicted"/>
<dbReference type="OrthoDB" id="9797178at2"/>
<evidence type="ECO:0000313" key="2">
    <source>
        <dbReference type="Proteomes" id="UP000198688"/>
    </source>
</evidence>
<dbReference type="RefSeq" id="WP_092554416.1">
    <property type="nucleotide sequence ID" value="NZ_BOMJ01000080.1"/>
</dbReference>
<accession>A0A1H2D723</accession>
<dbReference type="EMBL" id="LT629758">
    <property type="protein sequence ID" value="SDT78555.1"/>
    <property type="molecule type" value="Genomic_DNA"/>
</dbReference>
<dbReference type="STRING" id="113562.SAMN04489716_8421"/>
<keyword evidence="2" id="KW-1185">Reference proteome</keyword>
<name>A0A1H2D723_9ACTN</name>
<dbReference type="SUPFAM" id="SSF55729">
    <property type="entry name" value="Acyl-CoA N-acyltransferases (Nat)"/>
    <property type="match status" value="1"/>
</dbReference>
<reference evidence="1 2" key="1">
    <citation type="submission" date="2016-10" db="EMBL/GenBank/DDBJ databases">
        <authorList>
            <person name="de Groot N.N."/>
        </authorList>
    </citation>
    <scope>NUCLEOTIDE SEQUENCE [LARGE SCALE GENOMIC DNA]</scope>
    <source>
        <strain evidence="1 2">DSM 43941</strain>
    </source>
</reference>
<dbReference type="AlphaFoldDB" id="A0A1H2D723"/>
<dbReference type="InterPro" id="IPR016181">
    <property type="entry name" value="Acyl_CoA_acyltransferase"/>
</dbReference>
<protein>
    <recommendedName>
        <fullName evidence="3">Acetyltransferase</fullName>
    </recommendedName>
</protein>
<evidence type="ECO:0000313" key="1">
    <source>
        <dbReference type="EMBL" id="SDT78555.1"/>
    </source>
</evidence>
<evidence type="ECO:0008006" key="3">
    <source>
        <dbReference type="Google" id="ProtNLM"/>
    </source>
</evidence>
<gene>
    <name evidence="1" type="ORF">SAMN04489716_8421</name>
</gene>